<evidence type="ECO:0000313" key="2">
    <source>
        <dbReference type="EMBL" id="PXW69486.1"/>
    </source>
</evidence>
<gene>
    <name evidence="2" type="ORF">C7451_1164</name>
</gene>
<accession>A0A2V3UQR6</accession>
<protein>
    <submittedName>
        <fullName evidence="2">Uncharacterized protein</fullName>
    </submittedName>
</protein>
<dbReference type="EMBL" id="QJJM01000016">
    <property type="protein sequence ID" value="PXW69486.1"/>
    <property type="molecule type" value="Genomic_DNA"/>
</dbReference>
<feature type="compositionally biased region" description="Low complexity" evidence="1">
    <location>
        <begin position="123"/>
        <end position="144"/>
    </location>
</feature>
<evidence type="ECO:0000313" key="3">
    <source>
        <dbReference type="Proteomes" id="UP000248014"/>
    </source>
</evidence>
<feature type="region of interest" description="Disordered" evidence="1">
    <location>
        <begin position="81"/>
        <end position="144"/>
    </location>
</feature>
<feature type="region of interest" description="Disordered" evidence="1">
    <location>
        <begin position="246"/>
        <end position="266"/>
    </location>
</feature>
<organism evidence="2 3">
    <name type="scientific">Blastomonas natatoria</name>
    <dbReference type="NCBI Taxonomy" id="34015"/>
    <lineage>
        <taxon>Bacteria</taxon>
        <taxon>Pseudomonadati</taxon>
        <taxon>Pseudomonadota</taxon>
        <taxon>Alphaproteobacteria</taxon>
        <taxon>Sphingomonadales</taxon>
        <taxon>Sphingomonadaceae</taxon>
        <taxon>Blastomonas</taxon>
    </lineage>
</organism>
<name>A0A2V3UQR6_9SPHN</name>
<feature type="compositionally biased region" description="Low complexity" evidence="1">
    <location>
        <begin position="255"/>
        <end position="266"/>
    </location>
</feature>
<reference evidence="2 3" key="1">
    <citation type="submission" date="2018-05" db="EMBL/GenBank/DDBJ databases">
        <title>Genomic Encyclopedia of Type Strains, Phase IV (KMG-IV): sequencing the most valuable type-strain genomes for metagenomic binning, comparative biology and taxonomic classification.</title>
        <authorList>
            <person name="Goeker M."/>
        </authorList>
    </citation>
    <scope>NUCLEOTIDE SEQUENCE [LARGE SCALE GENOMIC DNA]</scope>
    <source>
        <strain evidence="2 3">DSM 3183</strain>
    </source>
</reference>
<feature type="compositionally biased region" description="Low complexity" evidence="1">
    <location>
        <begin position="81"/>
        <end position="96"/>
    </location>
</feature>
<feature type="region of interest" description="Disordered" evidence="1">
    <location>
        <begin position="163"/>
        <end position="201"/>
    </location>
</feature>
<evidence type="ECO:0000256" key="1">
    <source>
        <dbReference type="SAM" id="MobiDB-lite"/>
    </source>
</evidence>
<dbReference type="Proteomes" id="UP000248014">
    <property type="component" value="Unassembled WGS sequence"/>
</dbReference>
<keyword evidence="3" id="KW-1185">Reference proteome</keyword>
<proteinExistence type="predicted"/>
<sequence length="325" mass="32816">MQVRPETCRSIELCGESCRHESRRPQIDSCDARVEPDGDGHDRPGAGQCAWQFFPACRIAARPTAACRRSGAGRCGILAASPRRSTSRARAAPAGADNCPHTRSASADPASAGKPAPPQHPTAACSRAAPGPGAPAAAPAGSSSNACTGACTRYARQLGRSGWLGSSRSAATRRRSAAASRIAGNGRVRSRHGARDRSGGCGGRRFDLVVGRCRRACAGQPDFHGSAPTQARPGRRCRIACAPATGSDCPDPTPAQSAASGRASTSATAAAAGRVGHAAKVQSGRDGRQLASRYGCSACVSAAAIAPISAAAAAFACACPRHAAA</sequence>
<dbReference type="AlphaFoldDB" id="A0A2V3UQR6"/>
<comment type="caution">
    <text evidence="2">The sequence shown here is derived from an EMBL/GenBank/DDBJ whole genome shotgun (WGS) entry which is preliminary data.</text>
</comment>